<dbReference type="Proteomes" id="UP000250140">
    <property type="component" value="Unassembled WGS sequence"/>
</dbReference>
<reference evidence="2 3" key="1">
    <citation type="journal article" date="2016" name="Nat. Commun.">
        <title>Ectomycorrhizal ecology is imprinted in the genome of the dominant symbiotic fungus Cenococcum geophilum.</title>
        <authorList>
            <consortium name="DOE Joint Genome Institute"/>
            <person name="Peter M."/>
            <person name="Kohler A."/>
            <person name="Ohm R.A."/>
            <person name="Kuo A."/>
            <person name="Krutzmann J."/>
            <person name="Morin E."/>
            <person name="Arend M."/>
            <person name="Barry K.W."/>
            <person name="Binder M."/>
            <person name="Choi C."/>
            <person name="Clum A."/>
            <person name="Copeland A."/>
            <person name="Grisel N."/>
            <person name="Haridas S."/>
            <person name="Kipfer T."/>
            <person name="LaButti K."/>
            <person name="Lindquist E."/>
            <person name="Lipzen A."/>
            <person name="Maire R."/>
            <person name="Meier B."/>
            <person name="Mihaltcheva S."/>
            <person name="Molinier V."/>
            <person name="Murat C."/>
            <person name="Poggeler S."/>
            <person name="Quandt C.A."/>
            <person name="Sperisen C."/>
            <person name="Tritt A."/>
            <person name="Tisserant E."/>
            <person name="Crous P.W."/>
            <person name="Henrissat B."/>
            <person name="Nehls U."/>
            <person name="Egli S."/>
            <person name="Spatafora J.W."/>
            <person name="Grigoriev I.V."/>
            <person name="Martin F.M."/>
        </authorList>
    </citation>
    <scope>NUCLEOTIDE SEQUENCE [LARGE SCALE GENOMIC DNA]</scope>
    <source>
        <strain evidence="2 3">CBS 207.34</strain>
    </source>
</reference>
<dbReference type="Pfam" id="PF00583">
    <property type="entry name" value="Acetyltransf_1"/>
    <property type="match status" value="1"/>
</dbReference>
<feature type="domain" description="N-acetyltransferase" evidence="1">
    <location>
        <begin position="1"/>
        <end position="81"/>
    </location>
</feature>
<dbReference type="PANTHER" id="PTHR42791">
    <property type="entry name" value="GNAT FAMILY ACETYLTRANSFERASE"/>
    <property type="match status" value="1"/>
</dbReference>
<dbReference type="CDD" id="cd04301">
    <property type="entry name" value="NAT_SF"/>
    <property type="match status" value="1"/>
</dbReference>
<sequence length="86" mass="9973">RPVLFLHTLVTYPDHHRRGAGAMIMRHILEKADQLSLDTYLESPEPGRHLYQQFSFKLVIEKEFNLEEYGGTAIDLITIMTRSSTK</sequence>
<dbReference type="GO" id="GO:0016747">
    <property type="term" value="F:acyltransferase activity, transferring groups other than amino-acyl groups"/>
    <property type="evidence" value="ECO:0007669"/>
    <property type="project" value="InterPro"/>
</dbReference>
<gene>
    <name evidence="2" type="ORF">AOQ84DRAFT_281910</name>
</gene>
<dbReference type="PANTHER" id="PTHR42791:SF14">
    <property type="entry name" value="N-ACETYLTRANSFERASE DOMAIN-CONTAINING PROTEIN"/>
    <property type="match status" value="1"/>
</dbReference>
<dbReference type="OrthoDB" id="2115692at2759"/>
<name>A0A8E2FBB5_9PEZI</name>
<feature type="non-terminal residue" evidence="2">
    <location>
        <position position="1"/>
    </location>
</feature>
<dbReference type="InterPro" id="IPR000182">
    <property type="entry name" value="GNAT_dom"/>
</dbReference>
<protein>
    <recommendedName>
        <fullName evidence="1">N-acetyltransferase domain-containing protein</fullName>
    </recommendedName>
</protein>
<dbReference type="InterPro" id="IPR016181">
    <property type="entry name" value="Acyl_CoA_acyltransferase"/>
</dbReference>
<dbReference type="PROSITE" id="PS51186">
    <property type="entry name" value="GNAT"/>
    <property type="match status" value="1"/>
</dbReference>
<dbReference type="EMBL" id="KV748627">
    <property type="protein sequence ID" value="OCL14052.1"/>
    <property type="molecule type" value="Genomic_DNA"/>
</dbReference>
<accession>A0A8E2FBB5</accession>
<dbReference type="InterPro" id="IPR052523">
    <property type="entry name" value="Trichothecene_AcTrans"/>
</dbReference>
<keyword evidence="3" id="KW-1185">Reference proteome</keyword>
<organism evidence="2 3">
    <name type="scientific">Glonium stellatum</name>
    <dbReference type="NCBI Taxonomy" id="574774"/>
    <lineage>
        <taxon>Eukaryota</taxon>
        <taxon>Fungi</taxon>
        <taxon>Dikarya</taxon>
        <taxon>Ascomycota</taxon>
        <taxon>Pezizomycotina</taxon>
        <taxon>Dothideomycetes</taxon>
        <taxon>Pleosporomycetidae</taxon>
        <taxon>Gloniales</taxon>
        <taxon>Gloniaceae</taxon>
        <taxon>Glonium</taxon>
    </lineage>
</organism>
<evidence type="ECO:0000259" key="1">
    <source>
        <dbReference type="PROSITE" id="PS51186"/>
    </source>
</evidence>
<proteinExistence type="predicted"/>
<dbReference type="Gene3D" id="3.40.630.30">
    <property type="match status" value="1"/>
</dbReference>
<evidence type="ECO:0000313" key="2">
    <source>
        <dbReference type="EMBL" id="OCL14052.1"/>
    </source>
</evidence>
<dbReference type="SUPFAM" id="SSF55729">
    <property type="entry name" value="Acyl-CoA N-acyltransferases (Nat)"/>
    <property type="match status" value="1"/>
</dbReference>
<evidence type="ECO:0000313" key="3">
    <source>
        <dbReference type="Proteomes" id="UP000250140"/>
    </source>
</evidence>
<dbReference type="AlphaFoldDB" id="A0A8E2FBB5"/>